<evidence type="ECO:0000313" key="2">
    <source>
        <dbReference type="Proteomes" id="UP000813018"/>
    </source>
</evidence>
<evidence type="ECO:0000313" key="1">
    <source>
        <dbReference type="EMBL" id="MBW7468376.1"/>
    </source>
</evidence>
<accession>A0ABS7CXE5</accession>
<organism evidence="1 2">
    <name type="scientific">Pontibacter aydingkolensis</name>
    <dbReference type="NCBI Taxonomy" id="1911536"/>
    <lineage>
        <taxon>Bacteria</taxon>
        <taxon>Pseudomonadati</taxon>
        <taxon>Bacteroidota</taxon>
        <taxon>Cytophagia</taxon>
        <taxon>Cytophagales</taxon>
        <taxon>Hymenobacteraceae</taxon>
        <taxon>Pontibacter</taxon>
    </lineage>
</organism>
<sequence>MKVAATLPEFKKSRTYVFEGAIEGQAASKPFPETEEMDQLWLHRLLSRQGSGVPNKGFHEKESSMKTLCWTMEPIPLLQELMTGY</sequence>
<comment type="caution">
    <text evidence="1">The sequence shown here is derived from an EMBL/GenBank/DDBJ whole genome shotgun (WGS) entry which is preliminary data.</text>
</comment>
<dbReference type="RefSeq" id="WP_219878253.1">
    <property type="nucleotide sequence ID" value="NZ_JAHYXK010000014.1"/>
</dbReference>
<proteinExistence type="predicted"/>
<protein>
    <submittedName>
        <fullName evidence="1">Uncharacterized protein</fullName>
    </submittedName>
</protein>
<dbReference type="EMBL" id="JAHYXK010000014">
    <property type="protein sequence ID" value="MBW7468376.1"/>
    <property type="molecule type" value="Genomic_DNA"/>
</dbReference>
<keyword evidence="2" id="KW-1185">Reference proteome</keyword>
<gene>
    <name evidence="1" type="ORF">K0O23_14970</name>
</gene>
<reference evidence="1 2" key="1">
    <citation type="journal article" date="2016" name="Int. J. Syst. Evol. Microbiol.">
        <title>Pontibacter aydingkolensis sp. nov., isolated from soil of a salt lake.</title>
        <authorList>
            <person name="Osman G."/>
            <person name="Zhang T."/>
            <person name="Lou K."/>
            <person name="Gao Y."/>
            <person name="Chang W."/>
            <person name="Lin Q."/>
            <person name="Yang H.M."/>
            <person name="Huo X.D."/>
            <person name="Wang N."/>
        </authorList>
    </citation>
    <scope>NUCLEOTIDE SEQUENCE [LARGE SCALE GENOMIC DNA]</scope>
    <source>
        <strain evidence="1 2">KACC 19255</strain>
    </source>
</reference>
<dbReference type="Proteomes" id="UP000813018">
    <property type="component" value="Unassembled WGS sequence"/>
</dbReference>
<name>A0ABS7CXE5_9BACT</name>